<evidence type="ECO:0000313" key="7">
    <source>
        <dbReference type="Proteomes" id="UP000252707"/>
    </source>
</evidence>
<feature type="region of interest" description="Disordered" evidence="2">
    <location>
        <begin position="210"/>
        <end position="245"/>
    </location>
</feature>
<comment type="similarity">
    <text evidence="1">Belongs to the transglycosylase Slt family.</text>
</comment>
<dbReference type="InterPro" id="IPR000189">
    <property type="entry name" value="Transglyc_AS"/>
</dbReference>
<dbReference type="Pfam" id="PF01464">
    <property type="entry name" value="SLT"/>
    <property type="match status" value="1"/>
</dbReference>
<dbReference type="GO" id="GO:0016020">
    <property type="term" value="C:membrane"/>
    <property type="evidence" value="ECO:0007669"/>
    <property type="project" value="InterPro"/>
</dbReference>
<feature type="domain" description="DUF4124" evidence="5">
    <location>
        <begin position="22"/>
        <end position="53"/>
    </location>
</feature>
<dbReference type="Pfam" id="PF13511">
    <property type="entry name" value="DUF4124"/>
    <property type="match status" value="1"/>
</dbReference>
<comment type="caution">
    <text evidence="6">The sequence shown here is derived from an EMBL/GenBank/DDBJ whole genome shotgun (WGS) entry which is preliminary data.</text>
</comment>
<dbReference type="CDD" id="cd00254">
    <property type="entry name" value="LT-like"/>
    <property type="match status" value="1"/>
</dbReference>
<protein>
    <submittedName>
        <fullName evidence="6">Uncharacterized protein DUF4124</fullName>
    </submittedName>
</protein>
<sequence length="245" mass="26474">MADGRGITVRTVRDAGALSLVLLALLLPAAASAEVYKFVDPDGRVTYTDTRHQPAWMKLVKTWKGWALPRTSTAALKSGRKQFTDTIASAAREQGLPEALVHAVVSAESAYRPDAVSRAGAVGLMQLMPETAKRYGVTDRTDPEQNVRGGTRYLRDLLEMFDNDTTLAIAAYNAGEGAVQKYGNTIPPYAETQEYVRRVKAYYAQFSGEQGTASAKPAPAADTAATAQEPPGGKRRPVAVIEWSR</sequence>
<evidence type="ECO:0000259" key="5">
    <source>
        <dbReference type="Pfam" id="PF13511"/>
    </source>
</evidence>
<dbReference type="InterPro" id="IPR008258">
    <property type="entry name" value="Transglycosylase_SLT_dom_1"/>
</dbReference>
<dbReference type="InterPro" id="IPR023346">
    <property type="entry name" value="Lysozyme-like_dom_sf"/>
</dbReference>
<evidence type="ECO:0000256" key="1">
    <source>
        <dbReference type="ARBA" id="ARBA00007734"/>
    </source>
</evidence>
<dbReference type="RefSeq" id="WP_245937248.1">
    <property type="nucleotide sequence ID" value="NZ_QPJY01000004.1"/>
</dbReference>
<name>A0A369CCY8_9GAMM</name>
<dbReference type="AlphaFoldDB" id="A0A369CCY8"/>
<dbReference type="GO" id="GO:0008933">
    <property type="term" value="F:peptidoglycan lytic transglycosylase activity"/>
    <property type="evidence" value="ECO:0007669"/>
    <property type="project" value="InterPro"/>
</dbReference>
<keyword evidence="3" id="KW-0732">Signal</keyword>
<feature type="compositionally biased region" description="Low complexity" evidence="2">
    <location>
        <begin position="212"/>
        <end position="231"/>
    </location>
</feature>
<dbReference type="InterPro" id="IPR025392">
    <property type="entry name" value="DUF4124"/>
</dbReference>
<evidence type="ECO:0000256" key="3">
    <source>
        <dbReference type="SAM" id="SignalP"/>
    </source>
</evidence>
<dbReference type="SUPFAM" id="SSF53955">
    <property type="entry name" value="Lysozyme-like"/>
    <property type="match status" value="1"/>
</dbReference>
<dbReference type="EMBL" id="QPJY01000004">
    <property type="protein sequence ID" value="RCX30596.1"/>
    <property type="molecule type" value="Genomic_DNA"/>
</dbReference>
<feature type="chain" id="PRO_5016845425" evidence="3">
    <location>
        <begin position="34"/>
        <end position="245"/>
    </location>
</feature>
<evidence type="ECO:0000313" key="6">
    <source>
        <dbReference type="EMBL" id="RCX30596.1"/>
    </source>
</evidence>
<dbReference type="Gene3D" id="1.10.530.10">
    <property type="match status" value="1"/>
</dbReference>
<feature type="domain" description="Transglycosylase SLT" evidence="4">
    <location>
        <begin position="86"/>
        <end position="184"/>
    </location>
</feature>
<dbReference type="GO" id="GO:0000270">
    <property type="term" value="P:peptidoglycan metabolic process"/>
    <property type="evidence" value="ECO:0007669"/>
    <property type="project" value="InterPro"/>
</dbReference>
<dbReference type="Proteomes" id="UP000252707">
    <property type="component" value="Unassembled WGS sequence"/>
</dbReference>
<evidence type="ECO:0000259" key="4">
    <source>
        <dbReference type="Pfam" id="PF01464"/>
    </source>
</evidence>
<dbReference type="PANTHER" id="PTHR37423:SF2">
    <property type="entry name" value="MEMBRANE-BOUND LYTIC MUREIN TRANSGLYCOSYLASE C"/>
    <property type="match status" value="1"/>
</dbReference>
<dbReference type="PROSITE" id="PS00922">
    <property type="entry name" value="TRANSGLYCOSYLASE"/>
    <property type="match status" value="1"/>
</dbReference>
<reference evidence="6 7" key="1">
    <citation type="submission" date="2018-07" db="EMBL/GenBank/DDBJ databases">
        <title>Genomic Encyclopedia of Type Strains, Phase IV (KMG-IV): sequencing the most valuable type-strain genomes for metagenomic binning, comparative biology and taxonomic classification.</title>
        <authorList>
            <person name="Goeker M."/>
        </authorList>
    </citation>
    <scope>NUCLEOTIDE SEQUENCE [LARGE SCALE GENOMIC DNA]</scope>
    <source>
        <strain evidence="6 7">DSM 26407</strain>
    </source>
</reference>
<keyword evidence="7" id="KW-1185">Reference proteome</keyword>
<organism evidence="6 7">
    <name type="scientific">Thioalbus denitrificans</name>
    <dbReference type="NCBI Taxonomy" id="547122"/>
    <lineage>
        <taxon>Bacteria</taxon>
        <taxon>Pseudomonadati</taxon>
        <taxon>Pseudomonadota</taxon>
        <taxon>Gammaproteobacteria</taxon>
        <taxon>Chromatiales</taxon>
        <taxon>Ectothiorhodospiraceae</taxon>
        <taxon>Thioalbus</taxon>
    </lineage>
</organism>
<accession>A0A369CCY8</accession>
<dbReference type="PANTHER" id="PTHR37423">
    <property type="entry name" value="SOLUBLE LYTIC MUREIN TRANSGLYCOSYLASE-RELATED"/>
    <property type="match status" value="1"/>
</dbReference>
<proteinExistence type="inferred from homology"/>
<feature type="signal peptide" evidence="3">
    <location>
        <begin position="1"/>
        <end position="33"/>
    </location>
</feature>
<evidence type="ECO:0000256" key="2">
    <source>
        <dbReference type="SAM" id="MobiDB-lite"/>
    </source>
</evidence>
<gene>
    <name evidence="6" type="ORF">DFQ59_10432</name>
</gene>